<evidence type="ECO:0000256" key="6">
    <source>
        <dbReference type="ARBA" id="ARBA00023136"/>
    </source>
</evidence>
<dbReference type="PANTHER" id="PTHR23521">
    <property type="entry name" value="TRANSPORTER MFS SUPERFAMILY"/>
    <property type="match status" value="1"/>
</dbReference>
<evidence type="ECO:0000256" key="2">
    <source>
        <dbReference type="ARBA" id="ARBA00022448"/>
    </source>
</evidence>
<dbReference type="GO" id="GO:0005886">
    <property type="term" value="C:plasma membrane"/>
    <property type="evidence" value="ECO:0007669"/>
    <property type="project" value="UniProtKB-SubCell"/>
</dbReference>
<dbReference type="EMBL" id="PYAT01000020">
    <property type="protein sequence ID" value="PSL25999.1"/>
    <property type="molecule type" value="Genomic_DNA"/>
</dbReference>
<reference evidence="9 10" key="1">
    <citation type="submission" date="2018-03" db="EMBL/GenBank/DDBJ databases">
        <title>Genomic Encyclopedia of Type Strains, Phase III (KMG-III): the genomes of soil and plant-associated and newly described type strains.</title>
        <authorList>
            <person name="Whitman W."/>
        </authorList>
    </citation>
    <scope>NUCLEOTIDE SEQUENCE [LARGE SCALE GENOMIC DNA]</scope>
    <source>
        <strain evidence="9 10">CGMCC 1.12259</strain>
    </source>
</reference>
<dbReference type="Pfam" id="PF07690">
    <property type="entry name" value="MFS_1"/>
    <property type="match status" value="2"/>
</dbReference>
<evidence type="ECO:0000256" key="3">
    <source>
        <dbReference type="ARBA" id="ARBA00022475"/>
    </source>
</evidence>
<keyword evidence="6 7" id="KW-0472">Membrane</keyword>
<dbReference type="OrthoDB" id="478565at2"/>
<sequence>MTYFLRSERARFWILVAIVSISGFSQGMLLPLIAVIFEQDGVSSALNGLSATGLYIGTLVIAPFMEPILRKFGFKPLILFGGALVIVSLLSFPLWKSVAFWFVLRVLIGIGDQALHFSTQTWITSTSPQYRLGRNIAIYGMSFSIGFGAGPLFVPLVNIFEPLPFIVSAILCLIAWSFVFLLKNGSPEITTGDIHSSKGVFGRFQAAIAIAWIAFLPPLGYGFLEASLNAIYPVYALRQSIDVALVSIILAAFSAGAIATQLPLGVLSDRIGRKNVLIIALVGGAAIFGAASFYETNAWLTVAFFAGAGMFVGSTFSLGISYMADLMPKDLLPTGNLLCGIAFSIGSLGGPFLGGLFVEYAEGFSFLLLIAAMLLFIGFIIILKGNSRRQETPVSQE</sequence>
<feature type="transmembrane region" description="Helical" evidence="7">
    <location>
        <begin position="300"/>
        <end position="324"/>
    </location>
</feature>
<feature type="transmembrane region" description="Helical" evidence="7">
    <location>
        <begin position="12"/>
        <end position="37"/>
    </location>
</feature>
<dbReference type="InterPro" id="IPR005829">
    <property type="entry name" value="Sugar_transporter_CS"/>
</dbReference>
<feature type="domain" description="Major facilitator superfamily (MFS) profile" evidence="8">
    <location>
        <begin position="11"/>
        <end position="388"/>
    </location>
</feature>
<dbReference type="InterPro" id="IPR020846">
    <property type="entry name" value="MFS_dom"/>
</dbReference>
<evidence type="ECO:0000256" key="5">
    <source>
        <dbReference type="ARBA" id="ARBA00022989"/>
    </source>
</evidence>
<proteinExistence type="predicted"/>
<dbReference type="Gene3D" id="1.20.1250.20">
    <property type="entry name" value="MFS general substrate transporter like domains"/>
    <property type="match status" value="2"/>
</dbReference>
<dbReference type="InterPro" id="IPR011701">
    <property type="entry name" value="MFS"/>
</dbReference>
<feature type="transmembrane region" description="Helical" evidence="7">
    <location>
        <begin position="244"/>
        <end position="264"/>
    </location>
</feature>
<dbReference type="InterPro" id="IPR047200">
    <property type="entry name" value="MFS_YcaD-like"/>
</dbReference>
<dbReference type="PROSITE" id="PS50850">
    <property type="entry name" value="MFS"/>
    <property type="match status" value="1"/>
</dbReference>
<dbReference type="CDD" id="cd17477">
    <property type="entry name" value="MFS_YcaD_like"/>
    <property type="match status" value="1"/>
</dbReference>
<evidence type="ECO:0000313" key="10">
    <source>
        <dbReference type="Proteomes" id="UP000242682"/>
    </source>
</evidence>
<keyword evidence="10" id="KW-1185">Reference proteome</keyword>
<feature type="transmembrane region" description="Helical" evidence="7">
    <location>
        <begin position="163"/>
        <end position="182"/>
    </location>
</feature>
<feature type="transmembrane region" description="Helical" evidence="7">
    <location>
        <begin position="336"/>
        <end position="358"/>
    </location>
</feature>
<keyword evidence="5 7" id="KW-1133">Transmembrane helix</keyword>
<dbReference type="AlphaFoldDB" id="A0A2P8FWA6"/>
<keyword evidence="4 7" id="KW-0812">Transmembrane</keyword>
<evidence type="ECO:0000256" key="4">
    <source>
        <dbReference type="ARBA" id="ARBA00022692"/>
    </source>
</evidence>
<feature type="transmembrane region" description="Helical" evidence="7">
    <location>
        <begin position="276"/>
        <end position="294"/>
    </location>
</feature>
<accession>A0A2P8FWA6</accession>
<dbReference type="PROSITE" id="PS00216">
    <property type="entry name" value="SUGAR_TRANSPORT_1"/>
    <property type="match status" value="1"/>
</dbReference>
<dbReference type="Proteomes" id="UP000242682">
    <property type="component" value="Unassembled WGS sequence"/>
</dbReference>
<gene>
    <name evidence="9" type="ORF">B0H99_12024</name>
</gene>
<dbReference type="PANTHER" id="PTHR23521:SF2">
    <property type="entry name" value="TRANSPORTER MFS SUPERFAMILY"/>
    <property type="match status" value="1"/>
</dbReference>
<feature type="transmembrane region" description="Helical" evidence="7">
    <location>
        <begin position="364"/>
        <end position="383"/>
    </location>
</feature>
<feature type="transmembrane region" description="Helical" evidence="7">
    <location>
        <begin position="136"/>
        <end position="157"/>
    </location>
</feature>
<comment type="caution">
    <text evidence="9">The sequence shown here is derived from an EMBL/GenBank/DDBJ whole genome shotgun (WGS) entry which is preliminary data.</text>
</comment>
<evidence type="ECO:0000259" key="8">
    <source>
        <dbReference type="PROSITE" id="PS50850"/>
    </source>
</evidence>
<evidence type="ECO:0000313" key="9">
    <source>
        <dbReference type="EMBL" id="PSL25999.1"/>
    </source>
</evidence>
<keyword evidence="3" id="KW-1003">Cell membrane</keyword>
<dbReference type="GO" id="GO:0022857">
    <property type="term" value="F:transmembrane transporter activity"/>
    <property type="evidence" value="ECO:0007669"/>
    <property type="project" value="InterPro"/>
</dbReference>
<evidence type="ECO:0000256" key="1">
    <source>
        <dbReference type="ARBA" id="ARBA00004651"/>
    </source>
</evidence>
<feature type="transmembrane region" description="Helical" evidence="7">
    <location>
        <begin position="43"/>
        <end position="65"/>
    </location>
</feature>
<feature type="transmembrane region" description="Helical" evidence="7">
    <location>
        <begin position="203"/>
        <end position="224"/>
    </location>
</feature>
<comment type="subcellular location">
    <subcellularLocation>
        <location evidence="1">Cell membrane</location>
        <topology evidence="1">Multi-pass membrane protein</topology>
    </subcellularLocation>
</comment>
<organism evidence="9 10">
    <name type="scientific">Planomicrobium soli</name>
    <dbReference type="NCBI Taxonomy" id="1176648"/>
    <lineage>
        <taxon>Bacteria</taxon>
        <taxon>Bacillati</taxon>
        <taxon>Bacillota</taxon>
        <taxon>Bacilli</taxon>
        <taxon>Bacillales</taxon>
        <taxon>Caryophanaceae</taxon>
        <taxon>Planomicrobium</taxon>
    </lineage>
</organism>
<dbReference type="RefSeq" id="WP_106534776.1">
    <property type="nucleotide sequence ID" value="NZ_PYAT01000020.1"/>
</dbReference>
<keyword evidence="2" id="KW-0813">Transport</keyword>
<dbReference type="InterPro" id="IPR036259">
    <property type="entry name" value="MFS_trans_sf"/>
</dbReference>
<dbReference type="SUPFAM" id="SSF103473">
    <property type="entry name" value="MFS general substrate transporter"/>
    <property type="match status" value="1"/>
</dbReference>
<protein>
    <submittedName>
        <fullName evidence="9">Putative MFS family arabinose efflux permease</fullName>
    </submittedName>
</protein>
<evidence type="ECO:0000256" key="7">
    <source>
        <dbReference type="SAM" id="Phobius"/>
    </source>
</evidence>
<name>A0A2P8FWA6_9BACL</name>
<feature type="transmembrane region" description="Helical" evidence="7">
    <location>
        <begin position="72"/>
        <end position="92"/>
    </location>
</feature>